<feature type="coiled-coil region" evidence="1">
    <location>
        <begin position="405"/>
        <end position="439"/>
    </location>
</feature>
<proteinExistence type="predicted"/>
<evidence type="ECO:0000313" key="3">
    <source>
        <dbReference type="EMBL" id="KAF4675978.1"/>
    </source>
</evidence>
<feature type="region of interest" description="Disordered" evidence="2">
    <location>
        <begin position="682"/>
        <end position="704"/>
    </location>
</feature>
<sequence length="850" mass="94179">MAYKSLMDRAMFASTEYQKLGRGVAGVDDGGAPCAMSDVGKPSNSALTGELGQQLSGRLENVGNSYRQWVEASERTLASDYMTGSGSRHDVVVEAIKPRLPYPMASCVPKLEPQLWGNEERLGKLMALRQLDREMAMDPGRVWPMDIKRREEIEDLENKLEQLGEETKEIRTIRVPKKFNPELEGHDPGMEYALTGSNMHPSSQWKSSYATASSPDLLYAYDKKSAERRLVPARKFSKHTKRREERRIYDYSLSAAAPNGHLPAAGAAALLAAQHQRQQAMAAKGTGGASLLEQHARAQATRMAQQQAQQKVLLQQQQQRAASIAAARNHETTQAQMELQALRGKIQQAHSSYTQAVKKREQAKAQIDSYEAEASSLHTKIMEDPRMKQDTETRNLFLKQCMDRIQKMKEYRNQYTALMEQAEKESQIYQKQVEQMSQEFKAKQVTLLRLVQGQRQQQQAAVTAATPGGAETPSRVTPSPSAISVPGSVPSPGSMPRPPASAAAAAAVHPPVPTAAQKQAMQQGYQVIGQENSAATTAAMARPKTRAEQQESIRQLQQAREAVYVLESFATLVLSHGHMIKLSYRNRLESERLHSWARSVRDLVEGLVSSMNLEYSGRMVTNAEQLRFLSRSSKGRGTEGVGDNENPISIDDERLARLKTVLTQAVVVYSRCMRNFMERPVNADSGLGNNNTDTNNNNNTDGRENGPSLYTVCCALGAALGVAPPSLGELSRESSTLYELISGTDTYMARYRPFKCISRVVDEQQYINFTSLTEESLLTLRQMFGGSNKRKRVPIDSHTSNSTPTAGTVAGDGVVDMGWWRPTRCHTRARAKRRRRDMASPTTISPVATL</sequence>
<accession>A0A7J6MWI3</accession>
<feature type="region of interest" description="Disordered" evidence="2">
    <location>
        <begin position="788"/>
        <end position="809"/>
    </location>
</feature>
<evidence type="ECO:0000256" key="1">
    <source>
        <dbReference type="SAM" id="Coils"/>
    </source>
</evidence>
<feature type="compositionally biased region" description="Low complexity" evidence="2">
    <location>
        <begin position="478"/>
        <end position="492"/>
    </location>
</feature>
<feature type="coiled-coil region" evidence="1">
    <location>
        <begin position="353"/>
        <end position="380"/>
    </location>
</feature>
<feature type="compositionally biased region" description="Polar residues" evidence="2">
    <location>
        <begin position="840"/>
        <end position="850"/>
    </location>
</feature>
<organism evidence="3 4">
    <name type="scientific">Perkinsus olseni</name>
    <name type="common">Perkinsus atlanticus</name>
    <dbReference type="NCBI Taxonomy" id="32597"/>
    <lineage>
        <taxon>Eukaryota</taxon>
        <taxon>Sar</taxon>
        <taxon>Alveolata</taxon>
        <taxon>Perkinsozoa</taxon>
        <taxon>Perkinsea</taxon>
        <taxon>Perkinsida</taxon>
        <taxon>Perkinsidae</taxon>
        <taxon>Perkinsus</taxon>
    </lineage>
</organism>
<dbReference type="Proteomes" id="UP000572268">
    <property type="component" value="Unassembled WGS sequence"/>
</dbReference>
<gene>
    <name evidence="3" type="ORF">FOL46_008589</name>
</gene>
<evidence type="ECO:0000313" key="4">
    <source>
        <dbReference type="Proteomes" id="UP000572268"/>
    </source>
</evidence>
<comment type="caution">
    <text evidence="3">The sequence shown here is derived from an EMBL/GenBank/DDBJ whole genome shotgun (WGS) entry which is preliminary data.</text>
</comment>
<name>A0A7J6MWI3_PEROL</name>
<dbReference type="EMBL" id="JABANN010000007">
    <property type="protein sequence ID" value="KAF4675978.1"/>
    <property type="molecule type" value="Genomic_DNA"/>
</dbReference>
<feature type="coiled-coil region" evidence="1">
    <location>
        <begin position="146"/>
        <end position="173"/>
    </location>
</feature>
<feature type="compositionally biased region" description="Low complexity" evidence="2">
    <location>
        <begin position="689"/>
        <end position="700"/>
    </location>
</feature>
<feature type="compositionally biased region" description="Basic residues" evidence="2">
    <location>
        <begin position="827"/>
        <end position="836"/>
    </location>
</feature>
<keyword evidence="1" id="KW-0175">Coiled coil</keyword>
<feature type="compositionally biased region" description="Polar residues" evidence="2">
    <location>
        <begin position="797"/>
        <end position="806"/>
    </location>
</feature>
<reference evidence="3 4" key="1">
    <citation type="submission" date="2020-04" db="EMBL/GenBank/DDBJ databases">
        <title>Perkinsus olseni comparative genomics.</title>
        <authorList>
            <person name="Bogema D.R."/>
        </authorList>
    </citation>
    <scope>NUCLEOTIDE SEQUENCE [LARGE SCALE GENOMIC DNA]</scope>
    <source>
        <strain evidence="3">ATCC PRA-31</strain>
    </source>
</reference>
<feature type="region of interest" description="Disordered" evidence="2">
    <location>
        <begin position="459"/>
        <end position="504"/>
    </location>
</feature>
<evidence type="ECO:0000256" key="2">
    <source>
        <dbReference type="SAM" id="MobiDB-lite"/>
    </source>
</evidence>
<feature type="compositionally biased region" description="Low complexity" evidence="2">
    <location>
        <begin position="459"/>
        <end position="470"/>
    </location>
</feature>
<feature type="region of interest" description="Disordered" evidence="2">
    <location>
        <begin position="827"/>
        <end position="850"/>
    </location>
</feature>
<dbReference type="AlphaFoldDB" id="A0A7J6MWI3"/>
<protein>
    <submittedName>
        <fullName evidence="3">Uncharacterized protein</fullName>
    </submittedName>
</protein>